<accession>A0A6G9JUL7</accession>
<evidence type="ECO:0000256" key="4">
    <source>
        <dbReference type="ARBA" id="ARBA00022452"/>
    </source>
</evidence>
<dbReference type="InterPro" id="IPR002368">
    <property type="entry name" value="OmpA"/>
</dbReference>
<evidence type="ECO:0000256" key="6">
    <source>
        <dbReference type="ARBA" id="ARBA00023065"/>
    </source>
</evidence>
<keyword evidence="10" id="KW-0998">Cell outer membrane</keyword>
<feature type="chain" id="PRO_5026326509" description="Outer membrane protein A" evidence="13">
    <location>
        <begin position="22"/>
        <end position="349"/>
    </location>
</feature>
<dbReference type="PANTHER" id="PTHR30329:SF21">
    <property type="entry name" value="LIPOPROTEIN YIAD-RELATED"/>
    <property type="match status" value="1"/>
</dbReference>
<dbReference type="PRINTS" id="PR01022">
    <property type="entry name" value="OUTRMMBRANEA"/>
</dbReference>
<keyword evidence="4" id="KW-1134">Transmembrane beta strand</keyword>
<evidence type="ECO:0000259" key="14">
    <source>
        <dbReference type="PROSITE" id="PS51123"/>
    </source>
</evidence>
<keyword evidence="9" id="KW-1015">Disulfide bond</keyword>
<dbReference type="GO" id="GO:0015288">
    <property type="term" value="F:porin activity"/>
    <property type="evidence" value="ECO:0007669"/>
    <property type="project" value="UniProtKB-KW"/>
</dbReference>
<evidence type="ECO:0000256" key="10">
    <source>
        <dbReference type="ARBA" id="ARBA00023237"/>
    </source>
</evidence>
<dbReference type="Gene3D" id="2.40.160.20">
    <property type="match status" value="1"/>
</dbReference>
<evidence type="ECO:0000256" key="8">
    <source>
        <dbReference type="ARBA" id="ARBA00023136"/>
    </source>
</evidence>
<dbReference type="GO" id="GO:0009279">
    <property type="term" value="C:cell outer membrane"/>
    <property type="evidence" value="ECO:0007669"/>
    <property type="project" value="UniProtKB-SubCell"/>
</dbReference>
<evidence type="ECO:0000256" key="7">
    <source>
        <dbReference type="ARBA" id="ARBA00023114"/>
    </source>
</evidence>
<dbReference type="SUPFAM" id="SSF103088">
    <property type="entry name" value="OmpA-like"/>
    <property type="match status" value="1"/>
</dbReference>
<dbReference type="InterPro" id="IPR006664">
    <property type="entry name" value="OMP_bac"/>
</dbReference>
<dbReference type="SUPFAM" id="SSF56925">
    <property type="entry name" value="OMPA-like"/>
    <property type="match status" value="1"/>
</dbReference>
<dbReference type="InterPro" id="IPR050330">
    <property type="entry name" value="Bact_OuterMem_StrucFunc"/>
</dbReference>
<keyword evidence="7" id="KW-0626">Porin</keyword>
<dbReference type="CDD" id="cd07185">
    <property type="entry name" value="OmpA_C-like"/>
    <property type="match status" value="1"/>
</dbReference>
<dbReference type="PANTHER" id="PTHR30329">
    <property type="entry name" value="STATOR ELEMENT OF FLAGELLAR MOTOR COMPLEX"/>
    <property type="match status" value="1"/>
</dbReference>
<evidence type="ECO:0000256" key="12">
    <source>
        <dbReference type="PROSITE-ProRule" id="PRU00473"/>
    </source>
</evidence>
<sequence>MKKRALAIVLLLVSLVTSIQAEENNGWYLGTKMGWSHINPLKYDVNNSQVSKNDDILTENFSTPILGLFLGYELNPYFSFEIENDTNGFFPCFMFQQNKEYAQSNSVQLATKLSYPITDDFYFYTRLGGTVSWDDLTSKNSLYHFFSKDSAIVPSVSLGAEYIFNEKFITRLDYTWRNSIKNILASSIKPPLGDAVLSIGWKFGKSNISNVFSSDDSELLNSQYSVLNENINFPFNSTELKPIAYDKLNKLEDDIKDMKLKNFSIILLGHSDRIGSREYNQKLSEDRAYTIKNYLTSQGVDRNKITVKGLGNLYPLTNQVCKDIENKPLLVSCLAPDRRVEIEVLSNIE</sequence>
<dbReference type="InterPro" id="IPR000498">
    <property type="entry name" value="OmpA-like_TM_dom"/>
</dbReference>
<dbReference type="GO" id="GO:0046930">
    <property type="term" value="C:pore complex"/>
    <property type="evidence" value="ECO:0007669"/>
    <property type="project" value="UniProtKB-KW"/>
</dbReference>
<evidence type="ECO:0000256" key="1">
    <source>
        <dbReference type="ARBA" id="ARBA00004571"/>
    </source>
</evidence>
<protein>
    <recommendedName>
        <fullName evidence="11">Outer membrane protein A</fullName>
    </recommendedName>
</protein>
<dbReference type="PRINTS" id="PR01021">
    <property type="entry name" value="OMPADOMAIN"/>
</dbReference>
<keyword evidence="3" id="KW-0813">Transport</keyword>
<comment type="subcellular location">
    <subcellularLocation>
        <location evidence="1">Cell outer membrane</location>
        <topology evidence="1">Multi-pass membrane protein</topology>
    </subcellularLocation>
</comment>
<organism evidence="15 16">
    <name type="scientific">Buchnera aphidicola</name>
    <name type="common">Microlophium carnosum</name>
    <dbReference type="NCBI Taxonomy" id="2708354"/>
    <lineage>
        <taxon>Bacteria</taxon>
        <taxon>Pseudomonadati</taxon>
        <taxon>Pseudomonadota</taxon>
        <taxon>Gammaproteobacteria</taxon>
        <taxon>Enterobacterales</taxon>
        <taxon>Erwiniaceae</taxon>
        <taxon>Buchnera</taxon>
    </lineage>
</organism>
<feature type="domain" description="OmpA-like" evidence="14">
    <location>
        <begin position="220"/>
        <end position="348"/>
    </location>
</feature>
<gene>
    <name evidence="15" type="ORF">G4A98_01660</name>
</gene>
<dbReference type="Gene3D" id="3.30.1330.60">
    <property type="entry name" value="OmpA-like domain"/>
    <property type="match status" value="1"/>
</dbReference>
<evidence type="ECO:0000256" key="5">
    <source>
        <dbReference type="ARBA" id="ARBA00022692"/>
    </source>
</evidence>
<evidence type="ECO:0000256" key="11">
    <source>
        <dbReference type="ARBA" id="ARBA00029539"/>
    </source>
</evidence>
<evidence type="ECO:0000256" key="9">
    <source>
        <dbReference type="ARBA" id="ARBA00023157"/>
    </source>
</evidence>
<dbReference type="InterPro" id="IPR036737">
    <property type="entry name" value="OmpA-like_sf"/>
</dbReference>
<keyword evidence="6" id="KW-0406">Ion transport</keyword>
<dbReference type="InterPro" id="IPR011250">
    <property type="entry name" value="OMP/PagP_B-barrel"/>
</dbReference>
<name>A0A6G9JUL7_9GAMM</name>
<dbReference type="Pfam" id="PF00691">
    <property type="entry name" value="OmpA"/>
    <property type="match status" value="1"/>
</dbReference>
<evidence type="ECO:0000256" key="2">
    <source>
        <dbReference type="ARBA" id="ARBA00005710"/>
    </source>
</evidence>
<evidence type="ECO:0000256" key="13">
    <source>
        <dbReference type="SAM" id="SignalP"/>
    </source>
</evidence>
<evidence type="ECO:0000313" key="15">
    <source>
        <dbReference type="EMBL" id="QIQ41917.1"/>
    </source>
</evidence>
<evidence type="ECO:0000313" key="16">
    <source>
        <dbReference type="Proteomes" id="UP000503183"/>
    </source>
</evidence>
<dbReference type="InterPro" id="IPR006665">
    <property type="entry name" value="OmpA-like"/>
</dbReference>
<proteinExistence type="inferred from homology"/>
<dbReference type="PROSITE" id="PS51123">
    <property type="entry name" value="OMPA_2"/>
    <property type="match status" value="1"/>
</dbReference>
<reference evidence="15 16" key="1">
    <citation type="submission" date="2020-04" db="EMBL/GenBank/DDBJ databases">
        <title>Parallel evolution in the integration of a co-obligate aphid symbiosis.</title>
        <authorList>
            <person name="Monnin D."/>
            <person name="Jackson R."/>
            <person name="Kiers E.T."/>
            <person name="Bunker M."/>
            <person name="Ellers J."/>
            <person name="Henry L.M."/>
        </authorList>
    </citation>
    <scope>NUCLEOTIDE SEQUENCE [LARGE SCALE GENOMIC DNA]</scope>
    <source>
        <strain evidence="15">MCAR-56B</strain>
    </source>
</reference>
<dbReference type="GO" id="GO:0006811">
    <property type="term" value="P:monoatomic ion transport"/>
    <property type="evidence" value="ECO:0007669"/>
    <property type="project" value="UniProtKB-KW"/>
</dbReference>
<keyword evidence="5" id="KW-0812">Transmembrane</keyword>
<dbReference type="AlphaFoldDB" id="A0A6G9JUL7"/>
<evidence type="ECO:0000256" key="3">
    <source>
        <dbReference type="ARBA" id="ARBA00022448"/>
    </source>
</evidence>
<keyword evidence="13" id="KW-0732">Signal</keyword>
<keyword evidence="8 12" id="KW-0472">Membrane</keyword>
<dbReference type="Proteomes" id="UP000503183">
    <property type="component" value="Chromosome"/>
</dbReference>
<comment type="similarity">
    <text evidence="2">Belongs to the outer membrane OOP (TC 1.B.6) superfamily. OmpA family.</text>
</comment>
<dbReference type="EMBL" id="CP048747">
    <property type="protein sequence ID" value="QIQ41917.1"/>
    <property type="molecule type" value="Genomic_DNA"/>
</dbReference>
<dbReference type="Pfam" id="PF01389">
    <property type="entry name" value="OmpA_membrane"/>
    <property type="match status" value="1"/>
</dbReference>
<feature type="signal peptide" evidence="13">
    <location>
        <begin position="1"/>
        <end position="21"/>
    </location>
</feature>